<feature type="compositionally biased region" description="Low complexity" evidence="6">
    <location>
        <begin position="23"/>
        <end position="52"/>
    </location>
</feature>
<keyword evidence="9" id="KW-1185">Reference proteome</keyword>
<name>A0A815X8A7_ADIRI</name>
<evidence type="ECO:0000313" key="9">
    <source>
        <dbReference type="Proteomes" id="UP000663828"/>
    </source>
</evidence>
<dbReference type="Pfam" id="PF04840">
    <property type="entry name" value="Vps16_C"/>
    <property type="match status" value="1"/>
</dbReference>
<evidence type="ECO:0000256" key="4">
    <source>
        <dbReference type="ARBA" id="ARBA00022753"/>
    </source>
</evidence>
<dbReference type="GO" id="GO:0005770">
    <property type="term" value="C:late endosome"/>
    <property type="evidence" value="ECO:0007669"/>
    <property type="project" value="UniProtKB-SubCell"/>
</dbReference>
<gene>
    <name evidence="8" type="ORF">XAT740_LOCUS43133</name>
</gene>
<dbReference type="GO" id="GO:0007034">
    <property type="term" value="P:vacuolar transport"/>
    <property type="evidence" value="ECO:0007669"/>
    <property type="project" value="TreeGrafter"/>
</dbReference>
<proteinExistence type="predicted"/>
<reference evidence="8" key="1">
    <citation type="submission" date="2021-02" db="EMBL/GenBank/DDBJ databases">
        <authorList>
            <person name="Nowell W R."/>
        </authorList>
    </citation>
    <scope>NUCLEOTIDE SEQUENCE</scope>
</reference>
<dbReference type="GO" id="GO:0005769">
    <property type="term" value="C:early endosome"/>
    <property type="evidence" value="ECO:0007669"/>
    <property type="project" value="UniProtKB-SubCell"/>
</dbReference>
<dbReference type="PANTHER" id="PTHR13364">
    <property type="entry name" value="DEFECTIVE SPERMATOGENESIS PROTEIN 39"/>
    <property type="match status" value="1"/>
</dbReference>
<dbReference type="InterPro" id="IPR040057">
    <property type="entry name" value="Spe-39"/>
</dbReference>
<dbReference type="EMBL" id="CAJNOR010005264">
    <property type="protein sequence ID" value="CAF1554264.1"/>
    <property type="molecule type" value="Genomic_DNA"/>
</dbReference>
<evidence type="ECO:0000256" key="2">
    <source>
        <dbReference type="ARBA" id="ARBA00004541"/>
    </source>
</evidence>
<feature type="region of interest" description="Disordered" evidence="6">
    <location>
        <begin position="1"/>
        <end position="61"/>
    </location>
</feature>
<dbReference type="PANTHER" id="PTHR13364:SF6">
    <property type="entry name" value="SPERMATOGENESIS-DEFECTIVE PROTEIN 39 HOMOLOG"/>
    <property type="match status" value="1"/>
</dbReference>
<feature type="domain" description="Vps16 C-terminal" evidence="7">
    <location>
        <begin position="234"/>
        <end position="333"/>
    </location>
</feature>
<dbReference type="InterPro" id="IPR006925">
    <property type="entry name" value="Vps16_C"/>
</dbReference>
<dbReference type="AlphaFoldDB" id="A0A815X8A7"/>
<evidence type="ECO:0000259" key="7">
    <source>
        <dbReference type="Pfam" id="PF04840"/>
    </source>
</evidence>
<keyword evidence="4" id="KW-0967">Endosome</keyword>
<evidence type="ECO:0000256" key="3">
    <source>
        <dbReference type="ARBA" id="ARBA00004603"/>
    </source>
</evidence>
<protein>
    <recommendedName>
        <fullName evidence="7">Vps16 C-terminal domain-containing protein</fullName>
    </recommendedName>
</protein>
<feature type="compositionally biased region" description="Polar residues" evidence="6">
    <location>
        <begin position="1"/>
        <end position="17"/>
    </location>
</feature>
<evidence type="ECO:0000256" key="6">
    <source>
        <dbReference type="SAM" id="MobiDB-lite"/>
    </source>
</evidence>
<dbReference type="Proteomes" id="UP000663828">
    <property type="component" value="Unassembled WGS sequence"/>
</dbReference>
<comment type="subcellular location">
    <subcellularLocation>
        <location evidence="2">Cytoplasmic vesicle</location>
    </subcellularLocation>
    <subcellularLocation>
        <location evidence="1">Early endosome</location>
    </subcellularLocation>
    <subcellularLocation>
        <location evidence="3">Late endosome</location>
    </subcellularLocation>
</comment>
<evidence type="ECO:0000313" key="8">
    <source>
        <dbReference type="EMBL" id="CAF1554264.1"/>
    </source>
</evidence>
<sequence length="539" mass="61908">ESILDSSRLTTTTTGAVSTRFRATPAPTSTPSPAVITTSKPVPTPQPKFTVPTPTPTPAPMMHVPRPFSQPTEYESITMNSPSPKALKKSQNILRKVGQKVEQKFHLTNSNVFHGSLSSLTDLPDSSYHKQLGDQKLHHDDTVSLQNLPEYFPDSPKIKLRKKHAARFGRSPVPSTSNDTHSNSQWLPNAEEYPDLPTKDRSTQYDPEMELRCKGLLENKPVKLDDIRDYDQKASLLRQAVSFNTPSVTVPVMIFLENTLSRPLFYELVKQHPSAVNNYINMAKLRFENEYHVAMLKQFDRNEDVAMIRLRQVTQTNDANTKMALLDQAATELASHSWWRLQVAEYKLLLRKQRELQTPASERTVLDTYKIIYDGDFRKHRQSRMMDKSTVDRSKEFETTFNMSPELIMCGKLSVITKCDIRTHYDDFVHQAIHQGIFGKKYIVAPEYLADMVFSWALANGEGQEKASEKAEKFLTMIPEPTKRIFFAEKFQNFDVAMDTIVNNLRDRVQLELLRRRMPADHRSYNRATSLLENTKWRN</sequence>
<feature type="compositionally biased region" description="Polar residues" evidence="6">
    <location>
        <begin position="173"/>
        <end position="187"/>
    </location>
</feature>
<feature type="region of interest" description="Disordered" evidence="6">
    <location>
        <begin position="168"/>
        <end position="203"/>
    </location>
</feature>
<accession>A0A815X8A7</accession>
<evidence type="ECO:0000256" key="1">
    <source>
        <dbReference type="ARBA" id="ARBA00004412"/>
    </source>
</evidence>
<keyword evidence="5" id="KW-0968">Cytoplasmic vesicle</keyword>
<organism evidence="8 9">
    <name type="scientific">Adineta ricciae</name>
    <name type="common">Rotifer</name>
    <dbReference type="NCBI Taxonomy" id="249248"/>
    <lineage>
        <taxon>Eukaryota</taxon>
        <taxon>Metazoa</taxon>
        <taxon>Spiralia</taxon>
        <taxon>Gnathifera</taxon>
        <taxon>Rotifera</taxon>
        <taxon>Eurotatoria</taxon>
        <taxon>Bdelloidea</taxon>
        <taxon>Adinetida</taxon>
        <taxon>Adinetidae</taxon>
        <taxon>Adineta</taxon>
    </lineage>
</organism>
<dbReference type="GO" id="GO:0006886">
    <property type="term" value="P:intracellular protein transport"/>
    <property type="evidence" value="ECO:0007669"/>
    <property type="project" value="InterPro"/>
</dbReference>
<feature type="non-terminal residue" evidence="8">
    <location>
        <position position="539"/>
    </location>
</feature>
<evidence type="ECO:0000256" key="5">
    <source>
        <dbReference type="ARBA" id="ARBA00023329"/>
    </source>
</evidence>
<comment type="caution">
    <text evidence="8">The sequence shown here is derived from an EMBL/GenBank/DDBJ whole genome shotgun (WGS) entry which is preliminary data.</text>
</comment>